<comment type="caution">
    <text evidence="5">The sequence shown here is derived from an EMBL/GenBank/DDBJ whole genome shotgun (WGS) entry which is preliminary data.</text>
</comment>
<evidence type="ECO:0008006" key="7">
    <source>
        <dbReference type="Google" id="ProtNLM"/>
    </source>
</evidence>
<evidence type="ECO:0000256" key="2">
    <source>
        <dbReference type="ARBA" id="ARBA00022777"/>
    </source>
</evidence>
<dbReference type="GO" id="GO:0005524">
    <property type="term" value="F:ATP binding"/>
    <property type="evidence" value="ECO:0007669"/>
    <property type="project" value="InterPro"/>
</dbReference>
<dbReference type="RefSeq" id="WP_058491442.1">
    <property type="nucleotide sequence ID" value="NZ_LOCK01000028.1"/>
</dbReference>
<dbReference type="PANTHER" id="PTHR20861">
    <property type="entry name" value="HOMOSERINE/4-DIPHOSPHOCYTIDYL-2-C-METHYL-D-ERYTHRITOL KINASE"/>
    <property type="match status" value="1"/>
</dbReference>
<dbReference type="OrthoDB" id="1492801at2"/>
<dbReference type="EMBL" id="LOCK01000028">
    <property type="protein sequence ID" value="KTE91142.1"/>
    <property type="molecule type" value="Genomic_DNA"/>
</dbReference>
<sequence>MERFWVRTGARLHLGQFDLNGSAGRLYGGAGLAIDQPYLELAAEKSDEFLIISTDKEEKARAEKIAREYLRHYHLPGIKINLAQTLPSHSGLGSGTQLCLALGFAISRVYGLACPLHELAEITDRESSRSGIGVAAFKQGGLLVDGGKSVQAVAENSFKIPPLVARLAFPPEWSILVALPRGQEKLFGSAEKKVFQALEPMTEQMSGAICRLVLMKLLPALCEEDLATFGEGINEIQSYLGDYFTPVQGGRYASPTGADLADFWLRLGVAGVGQSSWGPAVYGFITKKNEESFLQQTREFLGGGEPVFVAKGRNRGASWGWS</sequence>
<dbReference type="Gene3D" id="3.30.230.10">
    <property type="match status" value="1"/>
</dbReference>
<dbReference type="PANTHER" id="PTHR20861:SF6">
    <property type="entry name" value="BETA-RIBOFURANOSYLPHENOL 5'-PHOSPHATE SYNTHASE"/>
    <property type="match status" value="1"/>
</dbReference>
<evidence type="ECO:0000259" key="3">
    <source>
        <dbReference type="Pfam" id="PF00288"/>
    </source>
</evidence>
<evidence type="ECO:0000259" key="4">
    <source>
        <dbReference type="Pfam" id="PF08544"/>
    </source>
</evidence>
<dbReference type="Pfam" id="PF08544">
    <property type="entry name" value="GHMP_kinases_C"/>
    <property type="match status" value="1"/>
</dbReference>
<proteinExistence type="predicted"/>
<gene>
    <name evidence="5" type="ORF">AT727_05975</name>
</gene>
<reference evidence="5 6" key="1">
    <citation type="submission" date="2015-12" db="EMBL/GenBank/DDBJ databases">
        <title>Draft Genome Sequence of Desulfitobacterium hafniense Strain DH, a Sulfate-reducing Bacterium Isolated from Paddy Soils.</title>
        <authorList>
            <person name="Bao P."/>
            <person name="Zhang X."/>
            <person name="Li G."/>
        </authorList>
    </citation>
    <scope>NUCLEOTIDE SEQUENCE [LARGE SCALE GENOMIC DNA]</scope>
    <source>
        <strain evidence="5 6">DH</strain>
    </source>
</reference>
<dbReference type="NCBIfam" id="TIGR00144">
    <property type="entry name" value="beta_RFAP_syn"/>
    <property type="match status" value="1"/>
</dbReference>
<dbReference type="InterPro" id="IPR013750">
    <property type="entry name" value="GHMP_kinase_C_dom"/>
</dbReference>
<keyword evidence="2" id="KW-0418">Kinase</keyword>
<organism evidence="5 6">
    <name type="scientific">Desulfitobacterium hafniense</name>
    <name type="common">Desulfitobacterium frappieri</name>
    <dbReference type="NCBI Taxonomy" id="49338"/>
    <lineage>
        <taxon>Bacteria</taxon>
        <taxon>Bacillati</taxon>
        <taxon>Bacillota</taxon>
        <taxon>Clostridia</taxon>
        <taxon>Eubacteriales</taxon>
        <taxon>Desulfitobacteriaceae</taxon>
        <taxon>Desulfitobacterium</taxon>
    </lineage>
</organism>
<dbReference type="GO" id="GO:0016301">
    <property type="term" value="F:kinase activity"/>
    <property type="evidence" value="ECO:0007669"/>
    <property type="project" value="UniProtKB-KW"/>
</dbReference>
<dbReference type="InterPro" id="IPR006204">
    <property type="entry name" value="GHMP_kinase_N_dom"/>
</dbReference>
<accession>A0A0W1JI09</accession>
<dbReference type="InterPro" id="IPR020568">
    <property type="entry name" value="Ribosomal_Su5_D2-typ_SF"/>
</dbReference>
<dbReference type="AlphaFoldDB" id="A0A0W1JI09"/>
<evidence type="ECO:0000256" key="1">
    <source>
        <dbReference type="ARBA" id="ARBA00022679"/>
    </source>
</evidence>
<dbReference type="InterPro" id="IPR004422">
    <property type="entry name" value="RFAP_synthase"/>
</dbReference>
<feature type="domain" description="GHMP kinase N-terminal" evidence="3">
    <location>
        <begin position="63"/>
        <end position="140"/>
    </location>
</feature>
<dbReference type="Proteomes" id="UP000054623">
    <property type="component" value="Unassembled WGS sequence"/>
</dbReference>
<dbReference type="SUPFAM" id="SSF54211">
    <property type="entry name" value="Ribosomal protein S5 domain 2-like"/>
    <property type="match status" value="1"/>
</dbReference>
<keyword evidence="1" id="KW-0808">Transferase</keyword>
<evidence type="ECO:0000313" key="6">
    <source>
        <dbReference type="Proteomes" id="UP000054623"/>
    </source>
</evidence>
<dbReference type="PIRSF" id="PIRSF004884">
    <property type="entry name" value="Sugar_kin_arch"/>
    <property type="match status" value="1"/>
</dbReference>
<feature type="domain" description="GHMP kinase C-terminal" evidence="4">
    <location>
        <begin position="217"/>
        <end position="294"/>
    </location>
</feature>
<protein>
    <recommendedName>
        <fullName evidence="7">GHMP kinase</fullName>
    </recommendedName>
</protein>
<name>A0A0W1JI09_DESHA</name>
<evidence type="ECO:0000313" key="5">
    <source>
        <dbReference type="EMBL" id="KTE91142.1"/>
    </source>
</evidence>
<dbReference type="InterPro" id="IPR014721">
    <property type="entry name" value="Ribsml_uS5_D2-typ_fold_subgr"/>
</dbReference>
<dbReference type="Pfam" id="PF00288">
    <property type="entry name" value="GHMP_kinases_N"/>
    <property type="match status" value="1"/>
</dbReference>